<organism evidence="4">
    <name type="scientific">Magnetococcus massalia (strain MO-1)</name>
    <dbReference type="NCBI Taxonomy" id="451514"/>
    <lineage>
        <taxon>Bacteria</taxon>
        <taxon>Pseudomonadati</taxon>
        <taxon>Pseudomonadota</taxon>
        <taxon>Magnetococcia</taxon>
        <taxon>Magnetococcales</taxon>
        <taxon>Magnetococcaceae</taxon>
        <taxon>Magnetococcus</taxon>
    </lineage>
</organism>
<proteinExistence type="predicted"/>
<reference evidence="4" key="1">
    <citation type="submission" date="2015-04" db="EMBL/GenBank/DDBJ databases">
        <authorList>
            <person name="Syromyatnikov M.Y."/>
            <person name="Popov V.N."/>
        </authorList>
    </citation>
    <scope>NUCLEOTIDE SEQUENCE</scope>
    <source>
        <strain evidence="4">MO-1</strain>
    </source>
</reference>
<dbReference type="SUPFAM" id="SSF52172">
    <property type="entry name" value="CheY-like"/>
    <property type="match status" value="1"/>
</dbReference>
<dbReference type="CDD" id="cd00156">
    <property type="entry name" value="REC"/>
    <property type="match status" value="1"/>
</dbReference>
<evidence type="ECO:0000256" key="2">
    <source>
        <dbReference type="PROSITE-ProRule" id="PRU00169"/>
    </source>
</evidence>
<feature type="domain" description="Response regulatory" evidence="3">
    <location>
        <begin position="3"/>
        <end position="121"/>
    </location>
</feature>
<dbReference type="GO" id="GO:0000160">
    <property type="term" value="P:phosphorelay signal transduction system"/>
    <property type="evidence" value="ECO:0007669"/>
    <property type="project" value="InterPro"/>
</dbReference>
<dbReference type="PANTHER" id="PTHR44591:SF23">
    <property type="entry name" value="CHEY SUBFAMILY"/>
    <property type="match status" value="1"/>
</dbReference>
<sequence>MKRILIMEDEPALAVVMQRALAAENYHVEISENGKEGLELIRVFKPDLLILDIIMPEMDGVEVLSYLHRNNMHIPTLAISGGGNMVTMKDCLNISQVMGAVDCLQKPFSQNDLILKVSALLEATPDRS</sequence>
<dbReference type="SMART" id="SM00448">
    <property type="entry name" value="REC"/>
    <property type="match status" value="1"/>
</dbReference>
<dbReference type="AlphaFoldDB" id="A0A1S7LJR8"/>
<evidence type="ECO:0000256" key="1">
    <source>
        <dbReference type="ARBA" id="ARBA00022553"/>
    </source>
</evidence>
<accession>A0A1S7LJR8</accession>
<feature type="modified residue" description="4-aspartylphosphate" evidence="2">
    <location>
        <position position="52"/>
    </location>
</feature>
<dbReference type="InterPro" id="IPR050595">
    <property type="entry name" value="Bact_response_regulator"/>
</dbReference>
<dbReference type="PANTHER" id="PTHR44591">
    <property type="entry name" value="STRESS RESPONSE REGULATOR PROTEIN 1"/>
    <property type="match status" value="1"/>
</dbReference>
<dbReference type="PROSITE" id="PS50110">
    <property type="entry name" value="RESPONSE_REGULATORY"/>
    <property type="match status" value="1"/>
</dbReference>
<dbReference type="InterPro" id="IPR001789">
    <property type="entry name" value="Sig_transdc_resp-reg_receiver"/>
</dbReference>
<evidence type="ECO:0000259" key="3">
    <source>
        <dbReference type="PROSITE" id="PS50110"/>
    </source>
</evidence>
<dbReference type="Gene3D" id="3.40.50.2300">
    <property type="match status" value="1"/>
</dbReference>
<protein>
    <submittedName>
        <fullName evidence="4">Putative two-component response regulator</fullName>
    </submittedName>
</protein>
<name>A0A1S7LJR8_MAGMO</name>
<dbReference type="EMBL" id="LO017727">
    <property type="protein sequence ID" value="CRH07212.1"/>
    <property type="molecule type" value="Genomic_DNA"/>
</dbReference>
<dbReference type="Pfam" id="PF00072">
    <property type="entry name" value="Response_reg"/>
    <property type="match status" value="1"/>
</dbReference>
<keyword evidence="1 2" id="KW-0597">Phosphoprotein</keyword>
<evidence type="ECO:0000313" key="4">
    <source>
        <dbReference type="EMBL" id="CRH07212.1"/>
    </source>
</evidence>
<gene>
    <name evidence="4" type="ORF">MAGMO_3068</name>
</gene>
<dbReference type="InterPro" id="IPR011006">
    <property type="entry name" value="CheY-like_superfamily"/>
</dbReference>